<dbReference type="EMBL" id="CP006720">
    <property type="protein sequence ID" value="AHI58105.1"/>
    <property type="molecule type" value="Genomic_DNA"/>
</dbReference>
<feature type="transmembrane region" description="Helical" evidence="1">
    <location>
        <begin position="117"/>
        <end position="142"/>
    </location>
</feature>
<dbReference type="PATRIC" id="fig|838561.3.peg.740"/>
<feature type="transmembrane region" description="Helical" evidence="1">
    <location>
        <begin position="88"/>
        <end position="105"/>
    </location>
</feature>
<protein>
    <submittedName>
        <fullName evidence="2">Uncharacterized protein</fullName>
    </submittedName>
</protein>
<dbReference type="Proteomes" id="UP000019260">
    <property type="component" value="Chromosome"/>
</dbReference>
<dbReference type="KEGG" id="smia:P344_03835"/>
<feature type="transmembrane region" description="Helical" evidence="1">
    <location>
        <begin position="55"/>
        <end position="82"/>
    </location>
</feature>
<proteinExistence type="predicted"/>
<accession>W0GR71</accession>
<dbReference type="KEGG" id="smir:SMM_0649"/>
<organism evidence="2 3">
    <name type="scientific">Spiroplasma mirum ATCC 29335</name>
    <dbReference type="NCBI Taxonomy" id="838561"/>
    <lineage>
        <taxon>Bacteria</taxon>
        <taxon>Bacillati</taxon>
        <taxon>Mycoplasmatota</taxon>
        <taxon>Mollicutes</taxon>
        <taxon>Entomoplasmatales</taxon>
        <taxon>Spiroplasmataceae</taxon>
        <taxon>Spiroplasma</taxon>
    </lineage>
</organism>
<dbReference type="HOGENOM" id="CLU_1377375_0_0_14"/>
<evidence type="ECO:0000313" key="3">
    <source>
        <dbReference type="Proteomes" id="UP000019260"/>
    </source>
</evidence>
<keyword evidence="3" id="KW-1185">Reference proteome</keyword>
<feature type="transmembrane region" description="Helical" evidence="1">
    <location>
        <begin position="12"/>
        <end position="35"/>
    </location>
</feature>
<name>W0GR71_9MOLU</name>
<dbReference type="AlphaFoldDB" id="W0GR71"/>
<keyword evidence="1" id="KW-0812">Transmembrane</keyword>
<evidence type="ECO:0000256" key="1">
    <source>
        <dbReference type="SAM" id="Phobius"/>
    </source>
</evidence>
<dbReference type="RefSeq" id="WP_025317431.1">
    <property type="nucleotide sequence ID" value="NZ_CP002082.1"/>
</dbReference>
<sequence length="198" mass="23702">MLWTTIFTSFNGLILSWIFIVTVFFVLTEQFFRAFRLFLHRLLAKMPNLSKQKKFFGSIIFQNICGVCYLIGSLIFIFYLYLLLEHNALIKLLIIHFLVNMYWNLKDLGIFNSSFYTVLIIGAVELMLLLAIQLFNFMYFLILNLWKFLLDKLIFVNNYLRIKWEHHQSFFNVYANLKSQKSKNIATATDYWKQILIN</sequence>
<gene>
    <name evidence="2" type="ORF">P344_03835</name>
</gene>
<evidence type="ECO:0000313" key="2">
    <source>
        <dbReference type="EMBL" id="AHI58105.1"/>
    </source>
</evidence>
<reference evidence="2 3" key="1">
    <citation type="submission" date="2013-09" db="EMBL/GenBank/DDBJ databases">
        <title>Complete genome sequence of Spiroplasma mirum suckling mouse cataract agent.</title>
        <authorList>
            <person name="Landry C.A."/>
            <person name="Bastian F.O."/>
            <person name="Thune R.L."/>
        </authorList>
    </citation>
    <scope>NUCLEOTIDE SEQUENCE [LARGE SCALE GENOMIC DNA]</scope>
    <source>
        <strain evidence="2 3">SMCA</strain>
    </source>
</reference>
<keyword evidence="1" id="KW-0472">Membrane</keyword>
<keyword evidence="1" id="KW-1133">Transmembrane helix</keyword>
<dbReference type="STRING" id="838561.P344_03835"/>